<evidence type="ECO:0000313" key="2">
    <source>
        <dbReference type="Proteomes" id="UP000708148"/>
    </source>
</evidence>
<comment type="caution">
    <text evidence="1">The sequence shown here is derived from an EMBL/GenBank/DDBJ whole genome shotgun (WGS) entry which is preliminary data.</text>
</comment>
<dbReference type="Proteomes" id="UP000708148">
    <property type="component" value="Unassembled WGS sequence"/>
</dbReference>
<accession>A0A8S1J3V2</accession>
<reference evidence="1" key="1">
    <citation type="submission" date="2020-12" db="EMBL/GenBank/DDBJ databases">
        <authorList>
            <person name="Iha C."/>
        </authorList>
    </citation>
    <scope>NUCLEOTIDE SEQUENCE</scope>
</reference>
<sequence length="104" mass="11805">MSVSKPPVVHKFYSDLKNFPFYIEIISLNFVHIRLDMSIDIQSTHDISLCLSVDNMLSISSMAVARARRNCSFSVSLISVNELPEEHAVVDGQWFLAVLMCKQE</sequence>
<organism evidence="1 2">
    <name type="scientific">Ostreobium quekettii</name>
    <dbReference type="NCBI Taxonomy" id="121088"/>
    <lineage>
        <taxon>Eukaryota</taxon>
        <taxon>Viridiplantae</taxon>
        <taxon>Chlorophyta</taxon>
        <taxon>core chlorophytes</taxon>
        <taxon>Ulvophyceae</taxon>
        <taxon>TCBD clade</taxon>
        <taxon>Bryopsidales</taxon>
        <taxon>Ostreobineae</taxon>
        <taxon>Ostreobiaceae</taxon>
        <taxon>Ostreobium</taxon>
    </lineage>
</organism>
<proteinExistence type="predicted"/>
<name>A0A8S1J3V2_9CHLO</name>
<dbReference type="EMBL" id="CAJHUC010000781">
    <property type="protein sequence ID" value="CAD7698191.1"/>
    <property type="molecule type" value="Genomic_DNA"/>
</dbReference>
<gene>
    <name evidence="1" type="ORF">OSTQU699_LOCUS3552</name>
</gene>
<keyword evidence="2" id="KW-1185">Reference proteome</keyword>
<dbReference type="AlphaFoldDB" id="A0A8S1J3V2"/>
<evidence type="ECO:0000313" key="1">
    <source>
        <dbReference type="EMBL" id="CAD7698191.1"/>
    </source>
</evidence>
<protein>
    <submittedName>
        <fullName evidence="1">Uncharacterized protein</fullName>
    </submittedName>
</protein>